<sequence>MRKGIITLGVIGIIVSLLVGFGPMVYRMVNDKGLQTASLSEGGEPASIGIDGTWFTVDGFGQNRTQAGYTFFEKLPAEDKTTSGRTDNQDSESVHGELRVSDGQLQEGLVTVDVASISSDNERRDINVRKNILHTDKYPKATFAITEPTDLSGVPEDGTVGTVKVTGDLTLHGVTKKITTDLRVLRTGESVIIEGSVPVKRSDFHIESGDFVAAVIDDEGTIDLLLVFQQRS</sequence>
<dbReference type="Proteomes" id="UP000635902">
    <property type="component" value="Unassembled WGS sequence"/>
</dbReference>
<dbReference type="SUPFAM" id="SSF101874">
    <property type="entry name" value="YceI-like"/>
    <property type="match status" value="1"/>
</dbReference>
<reference evidence="5 6" key="1">
    <citation type="submission" date="2020-10" db="EMBL/GenBank/DDBJ databases">
        <title>Novel species in genus Corynebacterium.</title>
        <authorList>
            <person name="Zhang G."/>
        </authorList>
    </citation>
    <scope>NUCLEOTIDE SEQUENCE [LARGE SCALE GENOMIC DNA]</scope>
    <source>
        <strain evidence="5 6">DSM 45110</strain>
    </source>
</reference>
<gene>
    <name evidence="5" type="ORF">IRY30_06075</name>
</gene>
<evidence type="ECO:0000259" key="4">
    <source>
        <dbReference type="SMART" id="SM00867"/>
    </source>
</evidence>
<name>A0ABR9ZM00_9CORY</name>
<dbReference type="Gene3D" id="2.40.128.110">
    <property type="entry name" value="Lipid/polyisoprenoid-binding, YceI-like"/>
    <property type="match status" value="1"/>
</dbReference>
<dbReference type="PANTHER" id="PTHR34406">
    <property type="entry name" value="PROTEIN YCEI"/>
    <property type="match status" value="1"/>
</dbReference>
<proteinExistence type="inferred from homology"/>
<dbReference type="InterPro" id="IPR007372">
    <property type="entry name" value="Lipid/polyisoprenoid-bd_YceI"/>
</dbReference>
<comment type="caution">
    <text evidence="5">The sequence shown here is derived from an EMBL/GenBank/DDBJ whole genome shotgun (WGS) entry which is preliminary data.</text>
</comment>
<keyword evidence="3" id="KW-0472">Membrane</keyword>
<feature type="domain" description="Lipid/polyisoprenoid-binding YceI-like" evidence="4">
    <location>
        <begin position="53"/>
        <end position="229"/>
    </location>
</feature>
<evidence type="ECO:0000313" key="5">
    <source>
        <dbReference type="EMBL" id="MBF4553647.1"/>
    </source>
</evidence>
<keyword evidence="3" id="KW-0812">Transmembrane</keyword>
<dbReference type="EMBL" id="JADKMY010000001">
    <property type="protein sequence ID" value="MBF4553647.1"/>
    <property type="molecule type" value="Genomic_DNA"/>
</dbReference>
<dbReference type="Pfam" id="PF04264">
    <property type="entry name" value="YceI"/>
    <property type="match status" value="1"/>
</dbReference>
<evidence type="ECO:0000256" key="2">
    <source>
        <dbReference type="SAM" id="MobiDB-lite"/>
    </source>
</evidence>
<dbReference type="SMART" id="SM00867">
    <property type="entry name" value="YceI"/>
    <property type="match status" value="1"/>
</dbReference>
<feature type="region of interest" description="Disordered" evidence="2">
    <location>
        <begin position="76"/>
        <end position="98"/>
    </location>
</feature>
<evidence type="ECO:0000256" key="3">
    <source>
        <dbReference type="SAM" id="Phobius"/>
    </source>
</evidence>
<protein>
    <submittedName>
        <fullName evidence="5">YceI family protein</fullName>
    </submittedName>
</protein>
<evidence type="ECO:0000256" key="1">
    <source>
        <dbReference type="ARBA" id="ARBA00008812"/>
    </source>
</evidence>
<evidence type="ECO:0000313" key="6">
    <source>
        <dbReference type="Proteomes" id="UP000635902"/>
    </source>
</evidence>
<dbReference type="InterPro" id="IPR036761">
    <property type="entry name" value="TTHA0802/YceI-like_sf"/>
</dbReference>
<feature type="transmembrane region" description="Helical" evidence="3">
    <location>
        <begin position="6"/>
        <end position="26"/>
    </location>
</feature>
<comment type="similarity">
    <text evidence="1">Belongs to the UPF0312 family.</text>
</comment>
<organism evidence="5 6">
    <name type="scientific">Corynebacterium suicordis DSM 45110</name>
    <dbReference type="NCBI Taxonomy" id="1121369"/>
    <lineage>
        <taxon>Bacteria</taxon>
        <taxon>Bacillati</taxon>
        <taxon>Actinomycetota</taxon>
        <taxon>Actinomycetes</taxon>
        <taxon>Mycobacteriales</taxon>
        <taxon>Corynebacteriaceae</taxon>
        <taxon>Corynebacterium</taxon>
    </lineage>
</organism>
<dbReference type="RefSeq" id="WP_194556424.1">
    <property type="nucleotide sequence ID" value="NZ_JADKMY010000001.1"/>
</dbReference>
<keyword evidence="6" id="KW-1185">Reference proteome</keyword>
<accession>A0ABR9ZM00</accession>
<keyword evidence="3" id="KW-1133">Transmembrane helix</keyword>
<dbReference type="PANTHER" id="PTHR34406:SF1">
    <property type="entry name" value="PROTEIN YCEI"/>
    <property type="match status" value="1"/>
</dbReference>